<dbReference type="InterPro" id="IPR003439">
    <property type="entry name" value="ABC_transporter-like_ATP-bd"/>
</dbReference>
<gene>
    <name evidence="4" type="ORF">HMPREF1630_02615</name>
</gene>
<evidence type="ECO:0000313" key="4">
    <source>
        <dbReference type="EMBL" id="KGF04715.1"/>
    </source>
</evidence>
<dbReference type="InterPro" id="IPR027417">
    <property type="entry name" value="P-loop_NTPase"/>
</dbReference>
<keyword evidence="2" id="KW-0067">ATP-binding</keyword>
<proteinExistence type="predicted"/>
<dbReference type="SUPFAM" id="SSF52540">
    <property type="entry name" value="P-loop containing nucleoside triphosphate hydrolases"/>
    <property type="match status" value="1"/>
</dbReference>
<evidence type="ECO:0000259" key="3">
    <source>
        <dbReference type="PROSITE" id="PS50893"/>
    </source>
</evidence>
<feature type="domain" description="ABC transporter" evidence="3">
    <location>
        <begin position="3"/>
        <end position="227"/>
    </location>
</feature>
<name>A0A095X3Q3_9FIRM</name>
<dbReference type="GO" id="GO:0016887">
    <property type="term" value="F:ATP hydrolysis activity"/>
    <property type="evidence" value="ECO:0007669"/>
    <property type="project" value="InterPro"/>
</dbReference>
<dbReference type="SMART" id="SM00382">
    <property type="entry name" value="AAA"/>
    <property type="match status" value="1"/>
</dbReference>
<comment type="caution">
    <text evidence="4">The sequence shown here is derived from an EMBL/GenBank/DDBJ whole genome shotgun (WGS) entry which is preliminary data.</text>
</comment>
<keyword evidence="1" id="KW-0547">Nucleotide-binding</keyword>
<dbReference type="CDD" id="cd03230">
    <property type="entry name" value="ABC_DR_subfamily_A"/>
    <property type="match status" value="1"/>
</dbReference>
<dbReference type="Pfam" id="PF00005">
    <property type="entry name" value="ABC_tran"/>
    <property type="match status" value="1"/>
</dbReference>
<dbReference type="EMBL" id="JRMW01000025">
    <property type="protein sequence ID" value="KGF04715.1"/>
    <property type="molecule type" value="Genomic_DNA"/>
</dbReference>
<dbReference type="PANTHER" id="PTHR43158">
    <property type="entry name" value="SKFA PEPTIDE EXPORT ATP-BINDING PROTEIN SKFE"/>
    <property type="match status" value="1"/>
</dbReference>
<evidence type="ECO:0000256" key="2">
    <source>
        <dbReference type="ARBA" id="ARBA00022840"/>
    </source>
</evidence>
<dbReference type="Gene3D" id="3.40.50.300">
    <property type="entry name" value="P-loop containing nucleotide triphosphate hydrolases"/>
    <property type="match status" value="1"/>
</dbReference>
<dbReference type="RefSeq" id="WP_037326767.1">
    <property type="nucleotide sequence ID" value="NZ_JRMW01000025.1"/>
</dbReference>
<sequence length="287" mass="32276">MLFEVNNISKAFGKNQVLKDVSFVLRPGTITGIVGRNGSGKTTLLKILCGIYLAEAGVFTLDKKKLSENPKLIKHIGFLPDRFDYFSFYKAKDLPEFYKISYEDFDSDYFFTEINKNEIDPNQNIRNLSKGQKNLLGLITILASKADILLVDEVLDGMDVLNKKLILSYILDAKEEGRTVLASSHDLDHLTGVCEEILYLSKDGRLKNTSVDTKNIRKVQVVVKDKLPQALADNSVLVSSLGRVKVILIKANDKLLSEYLSDDGIVQYDMLDLKIEDYFYMEAGGEI</sequence>
<reference evidence="4 5" key="1">
    <citation type="submission" date="2014-07" db="EMBL/GenBank/DDBJ databases">
        <authorList>
            <person name="McCorrison J."/>
            <person name="Sanka R."/>
            <person name="Torralba M."/>
            <person name="Gillis M."/>
            <person name="Haft D.H."/>
            <person name="Methe B."/>
            <person name="Sutton G."/>
            <person name="Nelson K.E."/>
        </authorList>
    </citation>
    <scope>NUCLEOTIDE SEQUENCE [LARGE SCALE GENOMIC DNA]</scope>
    <source>
        <strain evidence="4 5">S7-1-13</strain>
    </source>
</reference>
<dbReference type="PROSITE" id="PS50893">
    <property type="entry name" value="ABC_TRANSPORTER_2"/>
    <property type="match status" value="1"/>
</dbReference>
<protein>
    <submittedName>
        <fullName evidence="4">ABC transporter</fullName>
    </submittedName>
</protein>
<dbReference type="AlphaFoldDB" id="A0A095X3Q3"/>
<accession>A0A095X3Q3</accession>
<dbReference type="InterPro" id="IPR017871">
    <property type="entry name" value="ABC_transporter-like_CS"/>
</dbReference>
<dbReference type="PANTHER" id="PTHR43158:SF10">
    <property type="entry name" value="ABC TRANSPORTER ATP-BINDING PROTEIN YTRB"/>
    <property type="match status" value="1"/>
</dbReference>
<dbReference type="GO" id="GO:0005524">
    <property type="term" value="F:ATP binding"/>
    <property type="evidence" value="ECO:0007669"/>
    <property type="project" value="UniProtKB-KW"/>
</dbReference>
<dbReference type="eggNOG" id="COG1131">
    <property type="taxonomic scope" value="Bacteria"/>
</dbReference>
<dbReference type="PROSITE" id="PS00211">
    <property type="entry name" value="ABC_TRANSPORTER_1"/>
    <property type="match status" value="1"/>
</dbReference>
<dbReference type="InterPro" id="IPR003593">
    <property type="entry name" value="AAA+_ATPase"/>
</dbReference>
<evidence type="ECO:0000256" key="1">
    <source>
        <dbReference type="ARBA" id="ARBA00022741"/>
    </source>
</evidence>
<evidence type="ECO:0000313" key="5">
    <source>
        <dbReference type="Proteomes" id="UP000029579"/>
    </source>
</evidence>
<dbReference type="Proteomes" id="UP000029579">
    <property type="component" value="Unassembled WGS sequence"/>
</dbReference>
<dbReference type="OrthoDB" id="9804819at2"/>
<organism evidence="4 5">
    <name type="scientific">Anaerococcus lactolyticus S7-1-13</name>
    <dbReference type="NCBI Taxonomy" id="1284686"/>
    <lineage>
        <taxon>Bacteria</taxon>
        <taxon>Bacillati</taxon>
        <taxon>Bacillota</taxon>
        <taxon>Tissierellia</taxon>
        <taxon>Tissierellales</taxon>
        <taxon>Peptoniphilaceae</taxon>
        <taxon>Anaerococcus</taxon>
    </lineage>
</organism>